<feature type="transmembrane region" description="Helical" evidence="1">
    <location>
        <begin position="20"/>
        <end position="45"/>
    </location>
</feature>
<evidence type="ECO:0000313" key="3">
    <source>
        <dbReference type="Proteomes" id="UP000199708"/>
    </source>
</evidence>
<organism evidence="2 3">
    <name type="scientific">Facklamia miroungae</name>
    <dbReference type="NCBI Taxonomy" id="120956"/>
    <lineage>
        <taxon>Bacteria</taxon>
        <taxon>Bacillati</taxon>
        <taxon>Bacillota</taxon>
        <taxon>Bacilli</taxon>
        <taxon>Lactobacillales</taxon>
        <taxon>Aerococcaceae</taxon>
        <taxon>Facklamia</taxon>
    </lineage>
</organism>
<dbReference type="AlphaFoldDB" id="A0A1G7RU25"/>
<evidence type="ECO:0000256" key="1">
    <source>
        <dbReference type="SAM" id="Phobius"/>
    </source>
</evidence>
<dbReference type="STRING" id="120956.SAMN05421791_103178"/>
<keyword evidence="1" id="KW-1133">Transmembrane helix</keyword>
<dbReference type="EMBL" id="FNCK01000003">
    <property type="protein sequence ID" value="SDG14242.1"/>
    <property type="molecule type" value="Genomic_DNA"/>
</dbReference>
<proteinExistence type="predicted"/>
<gene>
    <name evidence="2" type="ORF">SAMN05421791_103178</name>
</gene>
<feature type="transmembrane region" description="Helical" evidence="1">
    <location>
        <begin position="199"/>
        <end position="222"/>
    </location>
</feature>
<keyword evidence="1" id="KW-0812">Transmembrane</keyword>
<dbReference type="RefSeq" id="WP_245694810.1">
    <property type="nucleotide sequence ID" value="NZ_FNCK01000003.1"/>
</dbReference>
<protein>
    <submittedName>
        <fullName evidence="2">ABC-2 type transport system permease protein</fullName>
    </submittedName>
</protein>
<reference evidence="2 3" key="1">
    <citation type="submission" date="2016-10" db="EMBL/GenBank/DDBJ databases">
        <authorList>
            <person name="de Groot N.N."/>
        </authorList>
    </citation>
    <scope>NUCLEOTIDE SEQUENCE [LARGE SCALE GENOMIC DNA]</scope>
    <source>
        <strain evidence="2 3">ATCC BAA-466</strain>
    </source>
</reference>
<sequence length="259" mass="29890">MFKILRHYFKLNWQAQWQYPVSMLLLIMGQFLATFVSVLGIYFMLERFHSVQGFSKDEVLLCAGIFTFAAALAEMLARGFDSFPQMIANGEFDRVLTRPQSPLLQVIGSKFEFSRIGRLIQAALLLVFVIERGKMVWSWNKIATLFIMILTASLLFSLLYFLSASLSFFTIQGLEIMNIFTDGGREFGQYPFSIYGKKILKFLTFILPLALVQYYPFLYLVGKSNDWRLALFTFLSLVFAIPVYGVWRFGLYHYQSTGS</sequence>
<name>A0A1G7RU25_9LACT</name>
<feature type="transmembrane region" description="Helical" evidence="1">
    <location>
        <begin position="142"/>
        <end position="162"/>
    </location>
</feature>
<keyword evidence="3" id="KW-1185">Reference proteome</keyword>
<dbReference type="PANTHER" id="PTHR36833">
    <property type="entry name" value="SLR0610 PROTEIN-RELATED"/>
    <property type="match status" value="1"/>
</dbReference>
<evidence type="ECO:0000313" key="2">
    <source>
        <dbReference type="EMBL" id="SDG14242.1"/>
    </source>
</evidence>
<feature type="transmembrane region" description="Helical" evidence="1">
    <location>
        <begin position="57"/>
        <end position="77"/>
    </location>
</feature>
<dbReference type="Pfam" id="PF06182">
    <property type="entry name" value="ABC2_membrane_6"/>
    <property type="match status" value="1"/>
</dbReference>
<feature type="transmembrane region" description="Helical" evidence="1">
    <location>
        <begin position="229"/>
        <end position="247"/>
    </location>
</feature>
<keyword evidence="1" id="KW-0472">Membrane</keyword>
<dbReference type="InterPro" id="IPR010390">
    <property type="entry name" value="ABC-2_transporter-like"/>
</dbReference>
<dbReference type="PANTHER" id="PTHR36833:SF1">
    <property type="entry name" value="INTEGRAL MEMBRANE TRANSPORT PROTEIN"/>
    <property type="match status" value="1"/>
</dbReference>
<dbReference type="Proteomes" id="UP000199708">
    <property type="component" value="Unassembled WGS sequence"/>
</dbReference>
<accession>A0A1G7RU25</accession>